<gene>
    <name evidence="1" type="ORF">A6E01_20305</name>
</gene>
<accession>A0AAN1CUI6</accession>
<proteinExistence type="predicted"/>
<sequence>MVYSKDQFHLVNGLGREISGTRMELSRLTGGSYSGVCALLTGRVKSMKGWVVKGVVERRYSTPRSKLIRLRHESGRIVTGTRSELIEVIGCSQSALSALLNGNNKSAYGYTLVGC</sequence>
<keyword evidence="1" id="KW-0614">Plasmid</keyword>
<dbReference type="KEGG" id="vbr:A6E01_20305"/>
<dbReference type="AlphaFoldDB" id="A0AAN1CUI6"/>
<evidence type="ECO:0000313" key="2">
    <source>
        <dbReference type="Proteomes" id="UP000092018"/>
    </source>
</evidence>
<dbReference type="Proteomes" id="UP000092018">
    <property type="component" value="Plasmid unnamed1"/>
</dbReference>
<reference evidence="1 2" key="1">
    <citation type="submission" date="2016-06" db="EMBL/GenBank/DDBJ databases">
        <title>Adaptive Radiation by Waves of Gene Transfer Leads to Fine-Scale Resource Partitioning in Marine Microbes.</title>
        <authorList>
            <person name="Hehemann J.-H."/>
            <person name="Arevalo P."/>
            <person name="Datta M.S."/>
            <person name="Yu X."/>
            <person name="Corzett C."/>
            <person name="Henschel A."/>
            <person name="Preheim S.P."/>
            <person name="Timberlake S."/>
            <person name="Alm E.J."/>
            <person name="Polz M.F."/>
        </authorList>
    </citation>
    <scope>NUCLEOTIDE SEQUENCE [LARGE SCALE GENOMIC DNA]</scope>
    <source>
        <strain evidence="1 2">FF50</strain>
        <plasmid evidence="1 2">unnamed1</plasmid>
    </source>
</reference>
<protein>
    <submittedName>
        <fullName evidence="1">Uncharacterized protein</fullName>
    </submittedName>
</protein>
<dbReference type="RefSeq" id="WP_065211316.1">
    <property type="nucleotide sequence ID" value="NZ_CP016179.1"/>
</dbReference>
<evidence type="ECO:0000313" key="1">
    <source>
        <dbReference type="EMBL" id="ANO35557.1"/>
    </source>
</evidence>
<dbReference type="EMBL" id="CP016179">
    <property type="protein sequence ID" value="ANO35557.1"/>
    <property type="molecule type" value="Genomic_DNA"/>
</dbReference>
<geneLocation type="plasmid" evidence="1 2">
    <name>unnamed1</name>
</geneLocation>
<name>A0AAN1CUI6_9VIBR</name>
<organism evidence="1 2">
    <name type="scientific">Vibrio breoganii</name>
    <dbReference type="NCBI Taxonomy" id="553239"/>
    <lineage>
        <taxon>Bacteria</taxon>
        <taxon>Pseudomonadati</taxon>
        <taxon>Pseudomonadota</taxon>
        <taxon>Gammaproteobacteria</taxon>
        <taxon>Vibrionales</taxon>
        <taxon>Vibrionaceae</taxon>
        <taxon>Vibrio</taxon>
    </lineage>
</organism>